<dbReference type="Proteomes" id="UP000887569">
    <property type="component" value="Unplaced"/>
</dbReference>
<proteinExistence type="predicted"/>
<dbReference type="Gene3D" id="2.10.25.10">
    <property type="entry name" value="Laminin"/>
    <property type="match status" value="1"/>
</dbReference>
<protein>
    <submittedName>
        <fullName evidence="5">TIL domain-containing protein</fullName>
    </submittedName>
</protein>
<dbReference type="Pfam" id="PF01826">
    <property type="entry name" value="TIL"/>
    <property type="match status" value="1"/>
</dbReference>
<name>A0A914ZG59_PARUN</name>
<dbReference type="SUPFAM" id="SSF57567">
    <property type="entry name" value="Serine protease inhibitors"/>
    <property type="match status" value="1"/>
</dbReference>
<feature type="chain" id="PRO_5037449170" evidence="2">
    <location>
        <begin position="22"/>
        <end position="97"/>
    </location>
</feature>
<evidence type="ECO:0000313" key="5">
    <source>
        <dbReference type="WBParaSite" id="PgB03_g122_t01"/>
    </source>
</evidence>
<evidence type="ECO:0000313" key="4">
    <source>
        <dbReference type="Proteomes" id="UP000887569"/>
    </source>
</evidence>
<dbReference type="GO" id="GO:0004867">
    <property type="term" value="F:serine-type endopeptidase inhibitor activity"/>
    <property type="evidence" value="ECO:0007669"/>
    <property type="project" value="UniProtKB-KW"/>
</dbReference>
<dbReference type="InterPro" id="IPR002919">
    <property type="entry name" value="TIL_dom"/>
</dbReference>
<reference evidence="5" key="1">
    <citation type="submission" date="2022-11" db="UniProtKB">
        <authorList>
            <consortium name="WormBaseParasite"/>
        </authorList>
    </citation>
    <scope>IDENTIFICATION</scope>
</reference>
<keyword evidence="1" id="KW-0722">Serine protease inhibitor</keyword>
<dbReference type="InterPro" id="IPR036084">
    <property type="entry name" value="Ser_inhib-like_sf"/>
</dbReference>
<keyword evidence="2" id="KW-0732">Signal</keyword>
<dbReference type="AlphaFoldDB" id="A0A914ZG59"/>
<dbReference type="CDD" id="cd19941">
    <property type="entry name" value="TIL"/>
    <property type="match status" value="1"/>
</dbReference>
<feature type="domain" description="TIL" evidence="3">
    <location>
        <begin position="38"/>
        <end position="97"/>
    </location>
</feature>
<evidence type="ECO:0000256" key="2">
    <source>
        <dbReference type="SAM" id="SignalP"/>
    </source>
</evidence>
<feature type="signal peptide" evidence="2">
    <location>
        <begin position="1"/>
        <end position="21"/>
    </location>
</feature>
<keyword evidence="4" id="KW-1185">Reference proteome</keyword>
<keyword evidence="1" id="KW-0646">Protease inhibitor</keyword>
<dbReference type="WBParaSite" id="PgB03_g122_t01">
    <property type="protein sequence ID" value="PgB03_g122_t01"/>
    <property type="gene ID" value="PgB03_g122"/>
</dbReference>
<organism evidence="4 5">
    <name type="scientific">Parascaris univalens</name>
    <name type="common">Nematode worm</name>
    <dbReference type="NCBI Taxonomy" id="6257"/>
    <lineage>
        <taxon>Eukaryota</taxon>
        <taxon>Metazoa</taxon>
        <taxon>Ecdysozoa</taxon>
        <taxon>Nematoda</taxon>
        <taxon>Chromadorea</taxon>
        <taxon>Rhabditida</taxon>
        <taxon>Spirurina</taxon>
        <taxon>Ascaridomorpha</taxon>
        <taxon>Ascaridoidea</taxon>
        <taxon>Ascarididae</taxon>
        <taxon>Parascaris</taxon>
    </lineage>
</organism>
<sequence>MFMMDVQVASILLLVAIDVYSMDLSNSATAWTGSSTECPEGFVFEKCTNICPPPSCGTLHLPRICFSLRCGPPKCVCKQGLIRKSLLVEECVDPNSC</sequence>
<evidence type="ECO:0000256" key="1">
    <source>
        <dbReference type="ARBA" id="ARBA00022900"/>
    </source>
</evidence>
<accession>A0A914ZG59</accession>
<evidence type="ECO:0000259" key="3">
    <source>
        <dbReference type="Pfam" id="PF01826"/>
    </source>
</evidence>